<feature type="domain" description="SIS" evidence="1">
    <location>
        <begin position="35"/>
        <end position="192"/>
    </location>
</feature>
<dbReference type="GO" id="GO:0097367">
    <property type="term" value="F:carbohydrate derivative binding"/>
    <property type="evidence" value="ECO:0007669"/>
    <property type="project" value="InterPro"/>
</dbReference>
<protein>
    <submittedName>
        <fullName evidence="2">Tagatose-6-phosphate ketose/aldose isomerase</fullName>
        <ecNumber evidence="2">5.-.-.-</ecNumber>
        <ecNumber evidence="2">5.3.1.-</ecNumber>
    </submittedName>
</protein>
<dbReference type="RefSeq" id="WP_095085610.1">
    <property type="nucleotide sequence ID" value="NZ_BMDM01000007.1"/>
</dbReference>
<name>A0A239YDK9_9STAP</name>
<keyword evidence="2" id="KW-0413">Isomerase</keyword>
<dbReference type="PROSITE" id="PS51464">
    <property type="entry name" value="SIS"/>
    <property type="match status" value="1"/>
</dbReference>
<evidence type="ECO:0000313" key="2">
    <source>
        <dbReference type="EMBL" id="SNV56496.1"/>
    </source>
</evidence>
<reference evidence="2 3" key="1">
    <citation type="submission" date="2017-06" db="EMBL/GenBank/DDBJ databases">
        <authorList>
            <consortium name="Pathogen Informatics"/>
        </authorList>
    </citation>
    <scope>NUCLEOTIDE SEQUENCE [LARGE SCALE GENOMIC DNA]</scope>
    <source>
        <strain evidence="2 3">NCTC13839</strain>
    </source>
</reference>
<dbReference type="InterPro" id="IPR001347">
    <property type="entry name" value="SIS_dom"/>
</dbReference>
<evidence type="ECO:0000313" key="3">
    <source>
        <dbReference type="Proteomes" id="UP000242084"/>
    </source>
</evidence>
<dbReference type="EC" id="5.3.1.-" evidence="2"/>
<dbReference type="EMBL" id="LT906462">
    <property type="protein sequence ID" value="SNV56496.1"/>
    <property type="molecule type" value="Genomic_DNA"/>
</dbReference>
<dbReference type="SUPFAM" id="SSF53697">
    <property type="entry name" value="SIS domain"/>
    <property type="match status" value="1"/>
</dbReference>
<dbReference type="Gene3D" id="3.40.50.10490">
    <property type="entry name" value="Glucose-6-phosphate isomerase like protein, domain 1"/>
    <property type="match status" value="2"/>
</dbReference>
<dbReference type="GO" id="GO:1901135">
    <property type="term" value="P:carbohydrate derivative metabolic process"/>
    <property type="evidence" value="ECO:0007669"/>
    <property type="project" value="InterPro"/>
</dbReference>
<dbReference type="GO" id="GO:0016853">
    <property type="term" value="F:isomerase activity"/>
    <property type="evidence" value="ECO:0007669"/>
    <property type="project" value="UniProtKB-KW"/>
</dbReference>
<dbReference type="KEGG" id="sste:SAMEA4384403_0248"/>
<organism evidence="2 3">
    <name type="scientific">Mammaliicoccus stepanovicii</name>
    <dbReference type="NCBI Taxonomy" id="643214"/>
    <lineage>
        <taxon>Bacteria</taxon>
        <taxon>Bacillati</taxon>
        <taxon>Bacillota</taxon>
        <taxon>Bacilli</taxon>
        <taxon>Bacillales</taxon>
        <taxon>Staphylococcaceae</taxon>
        <taxon>Mammaliicoccus</taxon>
    </lineage>
</organism>
<dbReference type="PANTHER" id="PTHR10937">
    <property type="entry name" value="GLUCOSAMINE--FRUCTOSE-6-PHOSPHATE AMINOTRANSFERASE, ISOMERIZING"/>
    <property type="match status" value="1"/>
</dbReference>
<dbReference type="Proteomes" id="UP000242084">
    <property type="component" value="Chromosome 1"/>
</dbReference>
<keyword evidence="3" id="KW-1185">Reference proteome</keyword>
<proteinExistence type="predicted"/>
<dbReference type="Pfam" id="PF01380">
    <property type="entry name" value="SIS"/>
    <property type="match status" value="1"/>
</dbReference>
<gene>
    <name evidence="2" type="primary">agaS</name>
    <name evidence="2" type="ORF">SAMEA4384403_00248</name>
</gene>
<sequence>MLNKTDTYTEIRQQPEMWEKTANIISELKNQFDEFIKSIEKETTGKVKVLFTGAGSSAYVGDILKHAIDKSMHDNLEFESVSTTDFVTSPEVFMDKDTTYLIISFARSGNSPETKATIEISEQFSDKVYHLFVTNNKCGYLATYEGDDTSKVFKVILPKETNDKSLAMTSSFSTMLLAGYLLFNGKISNEFYKIAESLFEQIETLADQTLKKSFNKVFYVGTGILGELTREMSLKLNELTGGSIEIARETTLGFRHGPKAGLKQGTIFILLRSNDLYKRQYEADLLEEVSKVRNKYEILVLDHQDGEDVTKISNLESFNDLEIGLVYLMFGQLLASKKSVQLGLNPDNPSPDGFINRVVKGVTIYPYN</sequence>
<accession>A0A239YDK9</accession>
<dbReference type="InterPro" id="IPR046348">
    <property type="entry name" value="SIS_dom_sf"/>
</dbReference>
<evidence type="ECO:0000259" key="1">
    <source>
        <dbReference type="PROSITE" id="PS51464"/>
    </source>
</evidence>
<dbReference type="AlphaFoldDB" id="A0A239YDK9"/>
<dbReference type="EC" id="5.-.-.-" evidence="2"/>
<dbReference type="OrthoDB" id="9779207at2"/>